<dbReference type="RefSeq" id="WP_150023850.1">
    <property type="nucleotide sequence ID" value="NZ_VWOJ01000004.1"/>
</dbReference>
<organism evidence="2 3">
    <name type="scientific">Alkalicaulis satelles</name>
    <dbReference type="NCBI Taxonomy" id="2609175"/>
    <lineage>
        <taxon>Bacteria</taxon>
        <taxon>Pseudomonadati</taxon>
        <taxon>Pseudomonadota</taxon>
        <taxon>Alphaproteobacteria</taxon>
        <taxon>Maricaulales</taxon>
        <taxon>Maricaulaceae</taxon>
        <taxon>Alkalicaulis</taxon>
    </lineage>
</organism>
<keyword evidence="2" id="KW-0378">Hydrolase</keyword>
<dbReference type="InterPro" id="IPR013108">
    <property type="entry name" value="Amidohydro_3"/>
</dbReference>
<name>A0A5M6ZAD5_9PROT</name>
<dbReference type="PANTHER" id="PTHR11647">
    <property type="entry name" value="HYDRANTOINASE/DIHYDROPYRIMIDINASE FAMILY MEMBER"/>
    <property type="match status" value="1"/>
</dbReference>
<dbReference type="Proteomes" id="UP000325122">
    <property type="component" value="Unassembled WGS sequence"/>
</dbReference>
<dbReference type="Pfam" id="PF07969">
    <property type="entry name" value="Amidohydro_3"/>
    <property type="match status" value="1"/>
</dbReference>
<reference evidence="2 3" key="1">
    <citation type="submission" date="2019-09" db="EMBL/GenBank/DDBJ databases">
        <authorList>
            <person name="Kevbrin V."/>
            <person name="Grouzdev D.S."/>
        </authorList>
    </citation>
    <scope>NUCLEOTIDE SEQUENCE [LARGE SCALE GENOMIC DNA]</scope>
    <source>
        <strain evidence="2 3">G-192</strain>
    </source>
</reference>
<dbReference type="InterPro" id="IPR050378">
    <property type="entry name" value="Metallo-dep_Hydrolases_sf"/>
</dbReference>
<dbReference type="Gene3D" id="2.30.40.10">
    <property type="entry name" value="Urease, subunit C, domain 1"/>
    <property type="match status" value="1"/>
</dbReference>
<dbReference type="CDD" id="cd01297">
    <property type="entry name" value="D-aminoacylase"/>
    <property type="match status" value="1"/>
</dbReference>
<dbReference type="GO" id="GO:0005829">
    <property type="term" value="C:cytosol"/>
    <property type="evidence" value="ECO:0007669"/>
    <property type="project" value="TreeGrafter"/>
</dbReference>
<dbReference type="InterPro" id="IPR011059">
    <property type="entry name" value="Metal-dep_hydrolase_composite"/>
</dbReference>
<feature type="domain" description="Amidohydrolase 3" evidence="1">
    <location>
        <begin position="45"/>
        <end position="569"/>
    </location>
</feature>
<dbReference type="AlphaFoldDB" id="A0A5M6ZAD5"/>
<protein>
    <submittedName>
        <fullName evidence="2">Amidohydrolase family protein</fullName>
    </submittedName>
</protein>
<accession>A0A5M6ZAD5</accession>
<dbReference type="PANTHER" id="PTHR11647:SF1">
    <property type="entry name" value="COLLAPSIN RESPONSE MEDIATOR PROTEIN"/>
    <property type="match status" value="1"/>
</dbReference>
<dbReference type="GO" id="GO:0016812">
    <property type="term" value="F:hydrolase activity, acting on carbon-nitrogen (but not peptide) bonds, in cyclic amides"/>
    <property type="evidence" value="ECO:0007669"/>
    <property type="project" value="TreeGrafter"/>
</dbReference>
<dbReference type="SUPFAM" id="SSF51338">
    <property type="entry name" value="Composite domain of metallo-dependent hydrolases"/>
    <property type="match status" value="1"/>
</dbReference>
<comment type="caution">
    <text evidence="2">The sequence shown here is derived from an EMBL/GenBank/DDBJ whole genome shotgun (WGS) entry which is preliminary data.</text>
</comment>
<evidence type="ECO:0000313" key="3">
    <source>
        <dbReference type="Proteomes" id="UP000325122"/>
    </source>
</evidence>
<keyword evidence="3" id="KW-1185">Reference proteome</keyword>
<proteinExistence type="predicted"/>
<evidence type="ECO:0000259" key="1">
    <source>
        <dbReference type="Pfam" id="PF07969"/>
    </source>
</evidence>
<dbReference type="InterPro" id="IPR032466">
    <property type="entry name" value="Metal_Hydrolase"/>
</dbReference>
<dbReference type="EMBL" id="VWOJ01000004">
    <property type="protein sequence ID" value="KAA5801662.1"/>
    <property type="molecule type" value="Genomic_DNA"/>
</dbReference>
<evidence type="ECO:0000313" key="2">
    <source>
        <dbReference type="EMBL" id="KAA5801662.1"/>
    </source>
</evidence>
<gene>
    <name evidence="2" type="ORF">F1654_12290</name>
</gene>
<dbReference type="SUPFAM" id="SSF51556">
    <property type="entry name" value="Metallo-dependent hydrolases"/>
    <property type="match status" value="1"/>
</dbReference>
<dbReference type="Gene3D" id="3.20.20.140">
    <property type="entry name" value="Metal-dependent hydrolases"/>
    <property type="match status" value="1"/>
</dbReference>
<sequence length="594" mass="64667">MADYDIKITGGLIYDGSGGEAFAGDVAIKNGRIVAVGEAPGSAPETIDAAGCIVTPGFIDVHTHYDGQATWDDRLEPSIRHGVTTAVMGNCGVGFAPVRASDHDRLIRLMEGVEDIPGTALAEGLSWNWESFPEYMDALDATPRTMDIAAMVGHDPLRVYVMDERASFDAQASDEDIARMRDLVAEALDAGAIGFSTGRSDLHRTADGEWTPASEATTRELTGIASAFAGRDHGVIQAVSDFDLQRDLERFPDEWSVVDSYVRAAGGRPFSISVMQRDFAPDQWRQILKGLEALDSEGFTVRAQVAPRAIGVFLGLQCTFHPFMGYPAYKAIAHLPLDERVREMAKPEFKAELLSQKSDKLAGPGSSVPPIADLLIENMEFVAGKLFTLSGDPDYEQALDRSIGARATARGVSIWEELYDTVIAREGRELIYMPIYNYTEGDYANVHAMLTHPLALPGLSDGGAHVGTVCDASFPTYLMSYWTRERTRGPRIAIERAVQMLTADAADFLSLSDRGRIRAGLKADLNVIDPERLRVHAPYLVRDLPAGGQRLLQKAEGYRATIVSGEIVVRDDEITDARPGRLVRSGQVMAMAAE</sequence>